<proteinExistence type="predicted"/>
<reference evidence="1 2" key="1">
    <citation type="journal article" date="2018" name="Science">
        <title>The opium poppy genome and morphinan production.</title>
        <authorList>
            <person name="Guo L."/>
            <person name="Winzer T."/>
            <person name="Yang X."/>
            <person name="Li Y."/>
            <person name="Ning Z."/>
            <person name="He Z."/>
            <person name="Teodor R."/>
            <person name="Lu Y."/>
            <person name="Bowser T.A."/>
            <person name="Graham I.A."/>
            <person name="Ye K."/>
        </authorList>
    </citation>
    <scope>NUCLEOTIDE SEQUENCE [LARGE SCALE GENOMIC DNA]</scope>
    <source>
        <strain evidence="2">cv. HN1</strain>
        <tissue evidence="1">Leaves</tissue>
    </source>
</reference>
<sequence>MEMETIVPSADDRVMEYATQQRAEYNCLANEIVDLSGMLYDVYGLLWRCFTRSYD</sequence>
<name>A0A4Y7LDB5_PAPSO</name>
<keyword evidence="2" id="KW-1185">Reference proteome</keyword>
<gene>
    <name evidence="1" type="ORF">C5167_044977</name>
</gene>
<dbReference type="Gramene" id="RZC82189">
    <property type="protein sequence ID" value="RZC82189"/>
    <property type="gene ID" value="C5167_044977"/>
</dbReference>
<dbReference type="AlphaFoldDB" id="A0A4Y7LDB5"/>
<accession>A0A4Y7LDB5</accession>
<evidence type="ECO:0000313" key="2">
    <source>
        <dbReference type="Proteomes" id="UP000316621"/>
    </source>
</evidence>
<evidence type="ECO:0000313" key="1">
    <source>
        <dbReference type="EMBL" id="RZC82189.1"/>
    </source>
</evidence>
<organism evidence="1 2">
    <name type="scientific">Papaver somniferum</name>
    <name type="common">Opium poppy</name>
    <dbReference type="NCBI Taxonomy" id="3469"/>
    <lineage>
        <taxon>Eukaryota</taxon>
        <taxon>Viridiplantae</taxon>
        <taxon>Streptophyta</taxon>
        <taxon>Embryophyta</taxon>
        <taxon>Tracheophyta</taxon>
        <taxon>Spermatophyta</taxon>
        <taxon>Magnoliopsida</taxon>
        <taxon>Ranunculales</taxon>
        <taxon>Papaveraceae</taxon>
        <taxon>Papaveroideae</taxon>
        <taxon>Papaver</taxon>
    </lineage>
</organism>
<dbReference type="EMBL" id="CM010725">
    <property type="protein sequence ID" value="RZC82189.1"/>
    <property type="molecule type" value="Genomic_DNA"/>
</dbReference>
<protein>
    <submittedName>
        <fullName evidence="1">Uncharacterized protein</fullName>
    </submittedName>
</protein>
<dbReference type="Proteomes" id="UP000316621">
    <property type="component" value="Chromosome 11"/>
</dbReference>